<keyword evidence="5" id="KW-1185">Reference proteome</keyword>
<sequence length="250" mass="28527">MLKPVLSCLLLLLPCAHGLALRIATGELPPYATQARPDQGVALQIVRRAFALAGHQVEYQFMPWTRALEESANGRWDATAYWGNNPERNARFLASDTVLVEQWVFVHRRDMRFDWNTLADLQPYRLAIIANYTYTPEMWQLLHQGRLQGDATPDDLLALRKLLARRVEVVPIERNVACYLLARHFRPAEAEKLQVHPRLLTDRFTTHLLLPRRQPASAALLADFNRGLQQLKASGEHARLLKGVGCPRGW</sequence>
<dbReference type="Proteomes" id="UP001219956">
    <property type="component" value="Unassembled WGS sequence"/>
</dbReference>
<dbReference type="PANTHER" id="PTHR35936:SF25">
    <property type="entry name" value="ABC TRANSPORTER SUBSTRATE-BINDING PROTEIN"/>
    <property type="match status" value="1"/>
</dbReference>
<protein>
    <submittedName>
        <fullName evidence="4">Transporter substrate-binding domain-containing protein</fullName>
    </submittedName>
</protein>
<dbReference type="InterPro" id="IPR001638">
    <property type="entry name" value="Solute-binding_3/MltF_N"/>
</dbReference>
<dbReference type="PANTHER" id="PTHR35936">
    <property type="entry name" value="MEMBRANE-BOUND LYTIC MUREIN TRANSGLYCOSYLASE F"/>
    <property type="match status" value="1"/>
</dbReference>
<dbReference type="Gene3D" id="3.40.190.10">
    <property type="entry name" value="Periplasmic binding protein-like II"/>
    <property type="match status" value="2"/>
</dbReference>
<dbReference type="RefSeq" id="WP_272752049.1">
    <property type="nucleotide sequence ID" value="NZ_JAQQLF010000012.1"/>
</dbReference>
<feature type="signal peptide" evidence="2">
    <location>
        <begin position="1"/>
        <end position="20"/>
    </location>
</feature>
<evidence type="ECO:0000313" key="5">
    <source>
        <dbReference type="Proteomes" id="UP001219956"/>
    </source>
</evidence>
<evidence type="ECO:0000256" key="2">
    <source>
        <dbReference type="SAM" id="SignalP"/>
    </source>
</evidence>
<evidence type="ECO:0000259" key="3">
    <source>
        <dbReference type="Pfam" id="PF00497"/>
    </source>
</evidence>
<reference evidence="4 5" key="1">
    <citation type="submission" date="2023-01" db="EMBL/GenBank/DDBJ databases">
        <title>Novel species of the genus Vogesella isolated from rivers.</title>
        <authorList>
            <person name="Lu H."/>
        </authorList>
    </citation>
    <scope>NUCLEOTIDE SEQUENCE [LARGE SCALE GENOMIC DNA]</scope>
    <source>
        <strain evidence="4 5">DC21W</strain>
    </source>
</reference>
<feature type="domain" description="Solute-binding protein family 3/N-terminal" evidence="3">
    <location>
        <begin position="24"/>
        <end position="241"/>
    </location>
</feature>
<keyword evidence="1 2" id="KW-0732">Signal</keyword>
<organism evidence="4 5">
    <name type="scientific">Vogesella aquatica</name>
    <dbReference type="NCBI Taxonomy" id="2984206"/>
    <lineage>
        <taxon>Bacteria</taxon>
        <taxon>Pseudomonadati</taxon>
        <taxon>Pseudomonadota</taxon>
        <taxon>Betaproteobacteria</taxon>
        <taxon>Neisseriales</taxon>
        <taxon>Chromobacteriaceae</taxon>
        <taxon>Vogesella</taxon>
    </lineage>
</organism>
<evidence type="ECO:0000256" key="1">
    <source>
        <dbReference type="ARBA" id="ARBA00022729"/>
    </source>
</evidence>
<proteinExistence type="predicted"/>
<feature type="chain" id="PRO_5045879561" evidence="2">
    <location>
        <begin position="21"/>
        <end position="250"/>
    </location>
</feature>
<comment type="caution">
    <text evidence="4">The sequence shown here is derived from an EMBL/GenBank/DDBJ whole genome shotgun (WGS) entry which is preliminary data.</text>
</comment>
<dbReference type="EMBL" id="JAQQLF010000012">
    <property type="protein sequence ID" value="MDC7717745.1"/>
    <property type="molecule type" value="Genomic_DNA"/>
</dbReference>
<dbReference type="SUPFAM" id="SSF53850">
    <property type="entry name" value="Periplasmic binding protein-like II"/>
    <property type="match status" value="1"/>
</dbReference>
<evidence type="ECO:0000313" key="4">
    <source>
        <dbReference type="EMBL" id="MDC7717745.1"/>
    </source>
</evidence>
<gene>
    <name evidence="4" type="ORF">PQU95_11035</name>
</gene>
<name>A0ABT5IYU3_9NEIS</name>
<accession>A0ABT5IYU3</accession>
<dbReference type="Pfam" id="PF00497">
    <property type="entry name" value="SBP_bac_3"/>
    <property type="match status" value="1"/>
</dbReference>